<keyword evidence="2" id="KW-1185">Reference proteome</keyword>
<organism evidence="1 2">
    <name type="scientific">Manihot esculenta</name>
    <name type="common">Cassava</name>
    <name type="synonym">Jatropha manihot</name>
    <dbReference type="NCBI Taxonomy" id="3983"/>
    <lineage>
        <taxon>Eukaryota</taxon>
        <taxon>Viridiplantae</taxon>
        <taxon>Streptophyta</taxon>
        <taxon>Embryophyta</taxon>
        <taxon>Tracheophyta</taxon>
        <taxon>Spermatophyta</taxon>
        <taxon>Magnoliopsida</taxon>
        <taxon>eudicotyledons</taxon>
        <taxon>Gunneridae</taxon>
        <taxon>Pentapetalae</taxon>
        <taxon>rosids</taxon>
        <taxon>fabids</taxon>
        <taxon>Malpighiales</taxon>
        <taxon>Euphorbiaceae</taxon>
        <taxon>Crotonoideae</taxon>
        <taxon>Manihoteae</taxon>
        <taxon>Manihot</taxon>
    </lineage>
</organism>
<gene>
    <name evidence="1" type="ORF">MANES_03G020800v8</name>
</gene>
<proteinExistence type="predicted"/>
<dbReference type="EMBL" id="CM004389">
    <property type="protein sequence ID" value="KAG8656906.1"/>
    <property type="molecule type" value="Genomic_DNA"/>
</dbReference>
<sequence length="186" mass="21644">IRTPKPSLCNNSSSYNHLLAADMNVQTTFTTKDLDMFYNDFKDRRDTVDEGKAKKRNSNKRLNGSYMKFSKAIPAKNYGTKRREDYEDNRKNKAKNFLGWQQNSSRDEGKRWLVEQQLKELELMDISNVDHVLDIEEILHYYSRLTCPAYLDIVDKFLMDIYAEFLGPPGTPCSVNSRQTTLLPSL</sequence>
<dbReference type="Proteomes" id="UP000091857">
    <property type="component" value="Chromosome 3"/>
</dbReference>
<accession>A0ACB7I1G8</accession>
<reference evidence="2" key="1">
    <citation type="journal article" date="2016" name="Nat. Biotechnol.">
        <title>Sequencing wild and cultivated cassava and related species reveals extensive interspecific hybridization and genetic diversity.</title>
        <authorList>
            <person name="Bredeson J.V."/>
            <person name="Lyons J.B."/>
            <person name="Prochnik S.E."/>
            <person name="Wu G.A."/>
            <person name="Ha C.M."/>
            <person name="Edsinger-Gonzales E."/>
            <person name="Grimwood J."/>
            <person name="Schmutz J."/>
            <person name="Rabbi I.Y."/>
            <person name="Egesi C."/>
            <person name="Nauluvula P."/>
            <person name="Lebot V."/>
            <person name="Ndunguru J."/>
            <person name="Mkamilo G."/>
            <person name="Bart R.S."/>
            <person name="Setter T.L."/>
            <person name="Gleadow R.M."/>
            <person name="Kulakow P."/>
            <person name="Ferguson M.E."/>
            <person name="Rounsley S."/>
            <person name="Rokhsar D.S."/>
        </authorList>
    </citation>
    <scope>NUCLEOTIDE SEQUENCE [LARGE SCALE GENOMIC DNA]</scope>
    <source>
        <strain evidence="2">cv. AM560-2</strain>
    </source>
</reference>
<name>A0ACB7I1G8_MANES</name>
<comment type="caution">
    <text evidence="1">The sequence shown here is derived from an EMBL/GenBank/DDBJ whole genome shotgun (WGS) entry which is preliminary data.</text>
</comment>
<protein>
    <submittedName>
        <fullName evidence="1">Uncharacterized protein</fullName>
    </submittedName>
</protein>
<feature type="non-terminal residue" evidence="1">
    <location>
        <position position="186"/>
    </location>
</feature>
<evidence type="ECO:0000313" key="2">
    <source>
        <dbReference type="Proteomes" id="UP000091857"/>
    </source>
</evidence>
<evidence type="ECO:0000313" key="1">
    <source>
        <dbReference type="EMBL" id="KAG8656906.1"/>
    </source>
</evidence>